<keyword evidence="2" id="KW-1185">Reference proteome</keyword>
<name>A0A195CPX5_9HYME</name>
<protein>
    <submittedName>
        <fullName evidence="1">Uncharacterized protein</fullName>
    </submittedName>
</protein>
<proteinExistence type="predicted"/>
<dbReference type="EMBL" id="KQ977444">
    <property type="protein sequence ID" value="KYN02761.1"/>
    <property type="molecule type" value="Genomic_DNA"/>
</dbReference>
<accession>A0A195CPX5</accession>
<gene>
    <name evidence="1" type="ORF">ALC62_06561</name>
</gene>
<sequence>MYRKKREKKEKCSRVCKVLTTELGQQSKYSFHPFELEDERERQINRIGEVTRGCEECYSCSCFRRIAFSSDE</sequence>
<reference evidence="1 2" key="1">
    <citation type="submission" date="2016-03" db="EMBL/GenBank/DDBJ databases">
        <title>Cyphomyrmex costatus WGS genome.</title>
        <authorList>
            <person name="Nygaard S."/>
            <person name="Hu H."/>
            <person name="Boomsma J."/>
            <person name="Zhang G."/>
        </authorList>
    </citation>
    <scope>NUCLEOTIDE SEQUENCE [LARGE SCALE GENOMIC DNA]</scope>
    <source>
        <strain evidence="1">MS0001</strain>
        <tissue evidence="1">Whole body</tissue>
    </source>
</reference>
<dbReference type="Proteomes" id="UP000078542">
    <property type="component" value="Unassembled WGS sequence"/>
</dbReference>
<organism evidence="1 2">
    <name type="scientific">Cyphomyrmex costatus</name>
    <dbReference type="NCBI Taxonomy" id="456900"/>
    <lineage>
        <taxon>Eukaryota</taxon>
        <taxon>Metazoa</taxon>
        <taxon>Ecdysozoa</taxon>
        <taxon>Arthropoda</taxon>
        <taxon>Hexapoda</taxon>
        <taxon>Insecta</taxon>
        <taxon>Pterygota</taxon>
        <taxon>Neoptera</taxon>
        <taxon>Endopterygota</taxon>
        <taxon>Hymenoptera</taxon>
        <taxon>Apocrita</taxon>
        <taxon>Aculeata</taxon>
        <taxon>Formicoidea</taxon>
        <taxon>Formicidae</taxon>
        <taxon>Myrmicinae</taxon>
        <taxon>Cyphomyrmex</taxon>
    </lineage>
</organism>
<evidence type="ECO:0000313" key="1">
    <source>
        <dbReference type="EMBL" id="KYN02761.1"/>
    </source>
</evidence>
<evidence type="ECO:0000313" key="2">
    <source>
        <dbReference type="Proteomes" id="UP000078542"/>
    </source>
</evidence>
<dbReference type="AlphaFoldDB" id="A0A195CPX5"/>